<dbReference type="EMBL" id="NMWT01000028">
    <property type="protein sequence ID" value="PLS26417.1"/>
    <property type="molecule type" value="Genomic_DNA"/>
</dbReference>
<evidence type="ECO:0000313" key="7">
    <source>
        <dbReference type="EMBL" id="PLS26417.1"/>
    </source>
</evidence>
<reference evidence="7 8" key="1">
    <citation type="submission" date="2017-07" db="EMBL/GenBank/DDBJ databases">
        <title>Bifidobacterium novel species.</title>
        <authorList>
            <person name="Lugli G.A."/>
            <person name="Milani C."/>
            <person name="Duranti S."/>
            <person name="Mangifesta M."/>
        </authorList>
    </citation>
    <scope>NUCLEOTIDE SEQUENCE [LARGE SCALE GENOMIC DNA]</scope>
    <source>
        <strain evidence="7 8">77</strain>
    </source>
</reference>
<dbReference type="PANTHER" id="PTHR30055">
    <property type="entry name" value="HTH-TYPE TRANSCRIPTIONAL REGULATOR RUTR"/>
    <property type="match status" value="1"/>
</dbReference>
<comment type="caution">
    <text evidence="7">The sequence shown here is derived from an EMBL/GenBank/DDBJ whole genome shotgun (WGS) entry which is preliminary data.</text>
</comment>
<evidence type="ECO:0000259" key="6">
    <source>
        <dbReference type="PROSITE" id="PS50977"/>
    </source>
</evidence>
<dbReference type="Pfam" id="PF00440">
    <property type="entry name" value="TetR_N"/>
    <property type="match status" value="1"/>
</dbReference>
<proteinExistence type="predicted"/>
<gene>
    <name evidence="7" type="ORF">Uis4E_1992</name>
</gene>
<dbReference type="OrthoDB" id="8688418at2"/>
<sequence>MSVDARKNDGAATRRRTAVEPSEEPTLFDVGDGPDRTSRRGVSVKATVARARWQRRKKIATRRTIRETALRLFDEYGYDKVTTQRIADEAGMSAITLFRYFPAKEDLVLGFPTDGELFADLRREIKDRKDGSPIGFVRRMAPQVLGGLEPSQLEELAHRLRIVRSDEGLRVALYARIPQWTDAVATLWGSGDTAAEGDARVGFPVNLSISLIIDCIIESLLEWSRRCDGGIGDADVVDVLVDVVSEAMETLSR</sequence>
<dbReference type="AlphaFoldDB" id="A0A2N5IWU1"/>
<dbReference type="RefSeq" id="WP_101623043.1">
    <property type="nucleotide sequence ID" value="NZ_NMWT01000028.1"/>
</dbReference>
<evidence type="ECO:0000256" key="1">
    <source>
        <dbReference type="ARBA" id="ARBA00023015"/>
    </source>
</evidence>
<keyword evidence="8" id="KW-1185">Reference proteome</keyword>
<keyword evidence="3" id="KW-0804">Transcription</keyword>
<feature type="region of interest" description="Disordered" evidence="5">
    <location>
        <begin position="1"/>
        <end position="41"/>
    </location>
</feature>
<evidence type="ECO:0000256" key="5">
    <source>
        <dbReference type="SAM" id="MobiDB-lite"/>
    </source>
</evidence>
<evidence type="ECO:0000313" key="8">
    <source>
        <dbReference type="Proteomes" id="UP000235034"/>
    </source>
</evidence>
<feature type="DNA-binding region" description="H-T-H motif" evidence="4">
    <location>
        <begin position="82"/>
        <end position="101"/>
    </location>
</feature>
<organism evidence="7 8">
    <name type="scientific">Bifidobacterium parmae</name>
    <dbReference type="NCBI Taxonomy" id="361854"/>
    <lineage>
        <taxon>Bacteria</taxon>
        <taxon>Bacillati</taxon>
        <taxon>Actinomycetota</taxon>
        <taxon>Actinomycetes</taxon>
        <taxon>Bifidobacteriales</taxon>
        <taxon>Bifidobacteriaceae</taxon>
        <taxon>Bifidobacterium</taxon>
    </lineage>
</organism>
<dbReference type="InterPro" id="IPR009057">
    <property type="entry name" value="Homeodomain-like_sf"/>
</dbReference>
<dbReference type="GO" id="GO:0000976">
    <property type="term" value="F:transcription cis-regulatory region binding"/>
    <property type="evidence" value="ECO:0007669"/>
    <property type="project" value="TreeGrafter"/>
</dbReference>
<dbReference type="Gene3D" id="1.10.10.60">
    <property type="entry name" value="Homeodomain-like"/>
    <property type="match status" value="1"/>
</dbReference>
<accession>A0A2N5IWU1</accession>
<dbReference type="PROSITE" id="PS50977">
    <property type="entry name" value="HTH_TETR_2"/>
    <property type="match status" value="1"/>
</dbReference>
<evidence type="ECO:0000256" key="4">
    <source>
        <dbReference type="PROSITE-ProRule" id="PRU00335"/>
    </source>
</evidence>
<feature type="domain" description="HTH tetR-type" evidence="6">
    <location>
        <begin position="59"/>
        <end position="119"/>
    </location>
</feature>
<dbReference type="PANTHER" id="PTHR30055:SF234">
    <property type="entry name" value="HTH-TYPE TRANSCRIPTIONAL REGULATOR BETI"/>
    <property type="match status" value="1"/>
</dbReference>
<dbReference type="SUPFAM" id="SSF46689">
    <property type="entry name" value="Homeodomain-like"/>
    <property type="match status" value="1"/>
</dbReference>
<dbReference type="Gene3D" id="1.10.357.10">
    <property type="entry name" value="Tetracycline Repressor, domain 2"/>
    <property type="match status" value="1"/>
</dbReference>
<dbReference type="GO" id="GO:0003700">
    <property type="term" value="F:DNA-binding transcription factor activity"/>
    <property type="evidence" value="ECO:0007669"/>
    <property type="project" value="TreeGrafter"/>
</dbReference>
<name>A0A2N5IWU1_9BIFI</name>
<protein>
    <submittedName>
        <fullName evidence="7">TetR-family transcriptional regulator</fullName>
    </submittedName>
</protein>
<keyword evidence="1" id="KW-0805">Transcription regulation</keyword>
<dbReference type="Proteomes" id="UP000235034">
    <property type="component" value="Unassembled WGS sequence"/>
</dbReference>
<evidence type="ECO:0000256" key="2">
    <source>
        <dbReference type="ARBA" id="ARBA00023125"/>
    </source>
</evidence>
<dbReference type="InterPro" id="IPR001647">
    <property type="entry name" value="HTH_TetR"/>
</dbReference>
<keyword evidence="2 4" id="KW-0238">DNA-binding</keyword>
<dbReference type="InterPro" id="IPR050109">
    <property type="entry name" value="HTH-type_TetR-like_transc_reg"/>
</dbReference>
<evidence type="ECO:0000256" key="3">
    <source>
        <dbReference type="ARBA" id="ARBA00023163"/>
    </source>
</evidence>
<dbReference type="PRINTS" id="PR00455">
    <property type="entry name" value="HTHTETR"/>
</dbReference>